<dbReference type="EMBL" id="JAEPRC010000076">
    <property type="protein sequence ID" value="KAG2210751.1"/>
    <property type="molecule type" value="Genomic_DNA"/>
</dbReference>
<feature type="region of interest" description="Disordered" evidence="1">
    <location>
        <begin position="54"/>
        <end position="75"/>
    </location>
</feature>
<proteinExistence type="predicted"/>
<evidence type="ECO:0000256" key="1">
    <source>
        <dbReference type="SAM" id="MobiDB-lite"/>
    </source>
</evidence>
<name>A0A8H7RJF6_9FUNG</name>
<comment type="caution">
    <text evidence="2">The sequence shown here is derived from an EMBL/GenBank/DDBJ whole genome shotgun (WGS) entry which is preliminary data.</text>
</comment>
<dbReference type="OrthoDB" id="2289822at2759"/>
<gene>
    <name evidence="2" type="ORF">INT46_008573</name>
</gene>
<dbReference type="AlphaFoldDB" id="A0A8H7RJF6"/>
<accession>A0A8H7RJF6</accession>
<reference evidence="2" key="1">
    <citation type="submission" date="2020-12" db="EMBL/GenBank/DDBJ databases">
        <title>Metabolic potential, ecology and presence of endohyphal bacteria is reflected in genomic diversity of Mucoromycotina.</title>
        <authorList>
            <person name="Muszewska A."/>
            <person name="Okrasinska A."/>
            <person name="Steczkiewicz K."/>
            <person name="Drgas O."/>
            <person name="Orlowska M."/>
            <person name="Perlinska-Lenart U."/>
            <person name="Aleksandrzak-Piekarczyk T."/>
            <person name="Szatraj K."/>
            <person name="Zielenkiewicz U."/>
            <person name="Pilsyk S."/>
            <person name="Malc E."/>
            <person name="Mieczkowski P."/>
            <person name="Kruszewska J.S."/>
            <person name="Biernat P."/>
            <person name="Pawlowska J."/>
        </authorList>
    </citation>
    <scope>NUCLEOTIDE SEQUENCE</scope>
    <source>
        <strain evidence="2">CBS 226.32</strain>
    </source>
</reference>
<evidence type="ECO:0000313" key="3">
    <source>
        <dbReference type="Proteomes" id="UP000650833"/>
    </source>
</evidence>
<evidence type="ECO:0000313" key="2">
    <source>
        <dbReference type="EMBL" id="KAG2210751.1"/>
    </source>
</evidence>
<sequence>MSSRSSTRNEHQDIEMINEDEIFQDEYLPNPTDDGMEVGDSDFVADTLANETFSDEEEEFNPVPTMEESPEVDLSNTSYKTTGVIEEGVEGRACVYDFRSTQNIDSNTYTTSELISVELYDLINDFSVPRDCYRKLVRLMNTMIRDTEKLARETNPKILNRLEVENMMKNQSSLRAHKYDVCVNGCKLYNLNDNDSSCRHCFSQRLDNTNKPISTIKIMSIGDILSRLISNPITRQELHYRHHYDNREIGDSSVIGDVFDGEEYKLMKSNHAFICDDDIAISLFNNGFVVDKRGSRLFTIINVIVNNYDPRCRFQEPYTIQLAILPGKKKPVSFDSYLSVILAEIKHLSTFGMVIKTSDGQIIRSKVHCLAAGGDTLGVFEFSKAAYHSSMLGCRICYSQGVHPNNRAHGVYFPDSNANLRTLDDYREANPNLGYQGTSLFTQLSTFSGPQTFIFEELHTITRGVCSQLYQMLTVDLSNDTRFYYTLPDGNYEIVNYPFVIRKEVLKEIGETIETTRKFIPSNFDGSFQNIISNIRGTRAVDYLDFALYIIPTLIVSHLMDSRAKKAIIKLIRGLCLSLQWEFTDALLDEIDECLGFFHNYCKRKRDDCHLSVSIFRPVQHYLCHITWIIRRQGPLVAYSCRSQERSIGKFSKMITGKSKTNMQASNLIETMAVRNIIKRTYNVETHLQPIRPPRYSSNSYIDLPSTTNQLWEPIEDINLQDAAPDHTFEDVTVRKIKKALANFYRRLRSTPHLVENVNLNFVVADRAWVDAAVISSERYRKKTREFRRGNHYVMFTSSHRNNTQSGIIPCWFVGSVMFFFKHTYLGETNLLAFVDVMKRHTTATHDKSIPVVYMNEPICQQIARRNSTIVDAKYAVIKIDDINLQVGLVQSVENELKFNVIGNYHVFDRDMSINAGEIRHL</sequence>
<dbReference type="Proteomes" id="UP000650833">
    <property type="component" value="Unassembled WGS sequence"/>
</dbReference>
<feature type="region of interest" description="Disordered" evidence="1">
    <location>
        <begin position="1"/>
        <end position="40"/>
    </location>
</feature>
<keyword evidence="3" id="KW-1185">Reference proteome</keyword>
<protein>
    <recommendedName>
        <fullName evidence="4">Transposase</fullName>
    </recommendedName>
</protein>
<evidence type="ECO:0008006" key="4">
    <source>
        <dbReference type="Google" id="ProtNLM"/>
    </source>
</evidence>
<organism evidence="2 3">
    <name type="scientific">Mucor plumbeus</name>
    <dbReference type="NCBI Taxonomy" id="97098"/>
    <lineage>
        <taxon>Eukaryota</taxon>
        <taxon>Fungi</taxon>
        <taxon>Fungi incertae sedis</taxon>
        <taxon>Mucoromycota</taxon>
        <taxon>Mucoromycotina</taxon>
        <taxon>Mucoromycetes</taxon>
        <taxon>Mucorales</taxon>
        <taxon>Mucorineae</taxon>
        <taxon>Mucoraceae</taxon>
        <taxon>Mucor</taxon>
    </lineage>
</organism>